<keyword evidence="1" id="KW-1133">Transmembrane helix</keyword>
<dbReference type="Pfam" id="PF00211">
    <property type="entry name" value="Guanylate_cyc"/>
    <property type="match status" value="1"/>
</dbReference>
<dbReference type="InterPro" id="IPR029787">
    <property type="entry name" value="Nucleotide_cyclase"/>
</dbReference>
<comment type="caution">
    <text evidence="3">The sequence shown here is derived from an EMBL/GenBank/DDBJ whole genome shotgun (WGS) entry which is preliminary data.</text>
</comment>
<feature type="transmembrane region" description="Helical" evidence="1">
    <location>
        <begin position="62"/>
        <end position="84"/>
    </location>
</feature>
<proteinExistence type="predicted"/>
<dbReference type="PANTHER" id="PTHR43081:SF1">
    <property type="entry name" value="ADENYLATE CYCLASE, TERMINAL-DIFFERENTIATION SPECIFIC"/>
    <property type="match status" value="1"/>
</dbReference>
<feature type="domain" description="Guanylate cyclase" evidence="2">
    <location>
        <begin position="190"/>
        <end position="319"/>
    </location>
</feature>
<dbReference type="GO" id="GO:0004016">
    <property type="term" value="F:adenylate cyclase activity"/>
    <property type="evidence" value="ECO:0007669"/>
    <property type="project" value="UniProtKB-ARBA"/>
</dbReference>
<feature type="transmembrane region" description="Helical" evidence="1">
    <location>
        <begin position="138"/>
        <end position="165"/>
    </location>
</feature>
<name>A0AAE3M5T7_9BACT</name>
<organism evidence="3 4">
    <name type="scientific">Plebeiibacterium sediminum</name>
    <dbReference type="NCBI Taxonomy" id="2992112"/>
    <lineage>
        <taxon>Bacteria</taxon>
        <taxon>Pseudomonadati</taxon>
        <taxon>Bacteroidota</taxon>
        <taxon>Bacteroidia</taxon>
        <taxon>Marinilabiliales</taxon>
        <taxon>Marinilabiliaceae</taxon>
        <taxon>Plebeiibacterium</taxon>
    </lineage>
</organism>
<accession>A0AAE3M5T7</accession>
<feature type="transmembrane region" description="Helical" evidence="1">
    <location>
        <begin position="96"/>
        <end position="118"/>
    </location>
</feature>
<dbReference type="Proteomes" id="UP001209229">
    <property type="component" value="Unassembled WGS sequence"/>
</dbReference>
<dbReference type="CDD" id="cd07302">
    <property type="entry name" value="CHD"/>
    <property type="match status" value="1"/>
</dbReference>
<dbReference type="PANTHER" id="PTHR43081">
    <property type="entry name" value="ADENYLATE CYCLASE, TERMINAL-DIFFERENTIATION SPECIFIC-RELATED"/>
    <property type="match status" value="1"/>
</dbReference>
<reference evidence="3" key="1">
    <citation type="submission" date="2022-10" db="EMBL/GenBank/DDBJ databases">
        <authorList>
            <person name="Yu W.X."/>
        </authorList>
    </citation>
    <scope>NUCLEOTIDE SEQUENCE</scope>
    <source>
        <strain evidence="3">AAT</strain>
    </source>
</reference>
<keyword evidence="1" id="KW-0472">Membrane</keyword>
<evidence type="ECO:0000313" key="4">
    <source>
        <dbReference type="Proteomes" id="UP001209229"/>
    </source>
</evidence>
<keyword evidence="1" id="KW-0812">Transmembrane</keyword>
<sequence length="370" mass="43188">MTFLKRKYAGAKLKFHFGQFINVLLFWNIAIRFAIFIQSLGYKSVDIADAFSKGMLFMKQRLLASSIIISIFALISWYMQFLIYPKLVRKFHIKRLTVIVVLFDTAVFVVIGLLLAVVHYTVEQGLDFSEVKPNLSRFLFNSTTLFFFIVMFASSYVYQLLITLFKQIGFRKLGRVMMGYYQRPREEYLIFMFLDLQSSTEFAEKLGHAKYSYFIQDCFKMLTNSLLMTSGRVYQYVGDEVVVTWNASKIQNYKKAVDFFFLFKEELQEHEKYFMKKYGVYPVFSASINAGKVMSAEVGEIKTELAFHGDVLNTAARIQKQCKPYKKELLVTKSFANVIMSNQDRYKILFVDKIKLKGKEKDVELYEVAS</sequence>
<evidence type="ECO:0000259" key="2">
    <source>
        <dbReference type="PROSITE" id="PS50125"/>
    </source>
</evidence>
<dbReference type="AlphaFoldDB" id="A0AAE3M5T7"/>
<dbReference type="PROSITE" id="PS50125">
    <property type="entry name" value="GUANYLATE_CYCLASE_2"/>
    <property type="match status" value="1"/>
</dbReference>
<dbReference type="InterPro" id="IPR050697">
    <property type="entry name" value="Adenylyl/Guanylyl_Cyclase_3/4"/>
</dbReference>
<protein>
    <submittedName>
        <fullName evidence="3">Adenylate/guanylate cyclase domain-containing protein</fullName>
    </submittedName>
</protein>
<feature type="transmembrane region" description="Helical" evidence="1">
    <location>
        <begin position="20"/>
        <end position="42"/>
    </location>
</feature>
<dbReference type="Gene3D" id="3.30.70.1230">
    <property type="entry name" value="Nucleotide cyclase"/>
    <property type="match status" value="1"/>
</dbReference>
<keyword evidence="4" id="KW-1185">Reference proteome</keyword>
<dbReference type="RefSeq" id="WP_301191273.1">
    <property type="nucleotide sequence ID" value="NZ_JAPDPJ010000035.1"/>
</dbReference>
<dbReference type="GO" id="GO:0009190">
    <property type="term" value="P:cyclic nucleotide biosynthetic process"/>
    <property type="evidence" value="ECO:0007669"/>
    <property type="project" value="InterPro"/>
</dbReference>
<evidence type="ECO:0000256" key="1">
    <source>
        <dbReference type="SAM" id="Phobius"/>
    </source>
</evidence>
<dbReference type="GO" id="GO:0035556">
    <property type="term" value="P:intracellular signal transduction"/>
    <property type="evidence" value="ECO:0007669"/>
    <property type="project" value="InterPro"/>
</dbReference>
<dbReference type="SUPFAM" id="SSF55073">
    <property type="entry name" value="Nucleotide cyclase"/>
    <property type="match status" value="1"/>
</dbReference>
<dbReference type="InterPro" id="IPR001054">
    <property type="entry name" value="A/G_cyclase"/>
</dbReference>
<gene>
    <name evidence="3" type="ORF">OM075_14630</name>
</gene>
<evidence type="ECO:0000313" key="3">
    <source>
        <dbReference type="EMBL" id="MCW3787709.1"/>
    </source>
</evidence>
<dbReference type="EMBL" id="JAPDPJ010000035">
    <property type="protein sequence ID" value="MCW3787709.1"/>
    <property type="molecule type" value="Genomic_DNA"/>
</dbReference>